<sequence length="570" mass="62355">MIVRSLVCASLAVLMGSPGLVAPSLMAQVTDFRPVTEETLRNPAPGDWLNFRRTDDAWGYSPLDEIDRDNVGQLQLVWSWAMDESGAQEATPLVYDGIMYLPNPQDVIQALDAATGDLIWEYRPERDPDARRGGIGAQKNIAIYDDKIFGTTHQAHIIALDARTGEVVWDTQTADPSLGYQYSAGPIVARGTVIAGITGCERYKEDICFLTGLDARTGEEKWRTSSIALPGRPGGDTWGDLPLEFRAGSDMWMTGSYDPDANLVYWGTAQAKPWARSVRGTDGDALYTNSTLAVNPDTGELVWYYQHLPGETNDMDDGFENILIDVGGRPSLFKMGKLAILWQLDRETGAFIHATDLGYQNIVDVDPETGEVTYLRTPEIGVEMTMCPSTSGFKSWRAMSFSPATNALYIPMTLNCEIATFGPTERVIGGGGTGPVRRADYRHPDAEGALGEFHALDITTGETLWRHRTPTPINTAALTTAGGVVFVGDFDRYVYAFDEATGDILWQTRLATSAQGFPVTYRANGKQYMAVPAGTGGGSWAGLIPRELIPDIRRPDHGNSIYVFALPDPR</sequence>
<gene>
    <name evidence="5" type="ORF">METZ01_LOCUS26510</name>
</gene>
<dbReference type="PANTHER" id="PTHR32303">
    <property type="entry name" value="QUINOPROTEIN ALCOHOL DEHYDROGENASE (CYTOCHROME C)"/>
    <property type="match status" value="1"/>
</dbReference>
<organism evidence="5">
    <name type="scientific">marine metagenome</name>
    <dbReference type="NCBI Taxonomy" id="408172"/>
    <lineage>
        <taxon>unclassified sequences</taxon>
        <taxon>metagenomes</taxon>
        <taxon>ecological metagenomes</taxon>
    </lineage>
</organism>
<dbReference type="Gene3D" id="2.140.10.10">
    <property type="entry name" value="Quinoprotein alcohol dehydrogenase-like superfamily"/>
    <property type="match status" value="1"/>
</dbReference>
<feature type="domain" description="Pyrrolo-quinoline quinone repeat" evidence="4">
    <location>
        <begin position="467"/>
        <end position="528"/>
    </location>
</feature>
<dbReference type="AlphaFoldDB" id="A0A381Q2T1"/>
<comment type="cofactor">
    <cofactor evidence="1">
        <name>pyrroloquinoline quinone</name>
        <dbReference type="ChEBI" id="CHEBI:58442"/>
    </cofactor>
</comment>
<accession>A0A381Q2T1</accession>
<proteinExistence type="inferred from homology"/>
<dbReference type="GO" id="GO:0016491">
    <property type="term" value="F:oxidoreductase activity"/>
    <property type="evidence" value="ECO:0007669"/>
    <property type="project" value="UniProtKB-KW"/>
</dbReference>
<dbReference type="Pfam" id="PF01011">
    <property type="entry name" value="PQQ"/>
    <property type="match status" value="2"/>
</dbReference>
<dbReference type="InterPro" id="IPR011047">
    <property type="entry name" value="Quinoprotein_ADH-like_sf"/>
</dbReference>
<reference evidence="5" key="1">
    <citation type="submission" date="2018-05" db="EMBL/GenBank/DDBJ databases">
        <authorList>
            <person name="Lanie J.A."/>
            <person name="Ng W.-L."/>
            <person name="Kazmierczak K.M."/>
            <person name="Andrzejewski T.M."/>
            <person name="Davidsen T.M."/>
            <person name="Wayne K.J."/>
            <person name="Tettelin H."/>
            <person name="Glass J.I."/>
            <person name="Rusch D."/>
            <person name="Podicherti R."/>
            <person name="Tsui H.-C.T."/>
            <person name="Winkler M.E."/>
        </authorList>
    </citation>
    <scope>NUCLEOTIDE SEQUENCE</scope>
</reference>
<dbReference type="SUPFAM" id="SSF50998">
    <property type="entry name" value="Quinoprotein alcohol dehydrogenase-like"/>
    <property type="match status" value="1"/>
</dbReference>
<keyword evidence="3" id="KW-0560">Oxidoreductase</keyword>
<evidence type="ECO:0000256" key="1">
    <source>
        <dbReference type="ARBA" id="ARBA00001931"/>
    </source>
</evidence>
<feature type="domain" description="Pyrrolo-quinoline quinone repeat" evidence="4">
    <location>
        <begin position="48"/>
        <end position="353"/>
    </location>
</feature>
<dbReference type="SMART" id="SM00564">
    <property type="entry name" value="PQQ"/>
    <property type="match status" value="6"/>
</dbReference>
<evidence type="ECO:0000256" key="3">
    <source>
        <dbReference type="ARBA" id="ARBA00023002"/>
    </source>
</evidence>
<dbReference type="InterPro" id="IPR018391">
    <property type="entry name" value="PQQ_b-propeller_rpt"/>
</dbReference>
<dbReference type="EMBL" id="UINC01001185">
    <property type="protein sequence ID" value="SUZ73656.1"/>
    <property type="molecule type" value="Genomic_DNA"/>
</dbReference>
<comment type="similarity">
    <text evidence="2">Belongs to the bacterial PQQ dehydrogenase family.</text>
</comment>
<evidence type="ECO:0000313" key="5">
    <source>
        <dbReference type="EMBL" id="SUZ73656.1"/>
    </source>
</evidence>
<dbReference type="InterPro" id="IPR002372">
    <property type="entry name" value="PQQ_rpt_dom"/>
</dbReference>
<evidence type="ECO:0000259" key="4">
    <source>
        <dbReference type="Pfam" id="PF01011"/>
    </source>
</evidence>
<protein>
    <recommendedName>
        <fullName evidence="4">Pyrrolo-quinoline quinone repeat domain-containing protein</fullName>
    </recommendedName>
</protein>
<evidence type="ECO:0000256" key="2">
    <source>
        <dbReference type="ARBA" id="ARBA00008156"/>
    </source>
</evidence>
<name>A0A381Q2T1_9ZZZZ</name>